<gene>
    <name evidence="2" type="ORF">HGH91_26945</name>
</gene>
<dbReference type="EMBL" id="JABAHZ010000009">
    <property type="protein sequence ID" value="NLR82283.1"/>
    <property type="molecule type" value="Genomic_DNA"/>
</dbReference>
<evidence type="ECO:0000313" key="3">
    <source>
        <dbReference type="Proteomes" id="UP000552864"/>
    </source>
</evidence>
<dbReference type="Proteomes" id="UP000552864">
    <property type="component" value="Unassembled WGS sequence"/>
</dbReference>
<dbReference type="SUPFAM" id="SSF81301">
    <property type="entry name" value="Nucleotidyltransferase"/>
    <property type="match status" value="1"/>
</dbReference>
<organism evidence="2 3">
    <name type="scientific">Chitinophaga eiseniae</name>
    <dbReference type="NCBI Taxonomy" id="634771"/>
    <lineage>
        <taxon>Bacteria</taxon>
        <taxon>Pseudomonadati</taxon>
        <taxon>Bacteroidota</taxon>
        <taxon>Chitinophagia</taxon>
        <taxon>Chitinophagales</taxon>
        <taxon>Chitinophagaceae</taxon>
        <taxon>Chitinophaga</taxon>
    </lineage>
</organism>
<dbReference type="Pfam" id="PF01909">
    <property type="entry name" value="NTP_transf_2"/>
    <property type="match status" value="1"/>
</dbReference>
<sequence>MDLETIIQELKIVESNLVSIKPSIECYLFGSILTNPQLANDIDVLILYEDNRLLDIVKHEFNLLSTYYPIHLSCFTFSEQRELNFVKGQKALKIFSL</sequence>
<protein>
    <recommendedName>
        <fullName evidence="1">Polymerase nucleotidyl transferase domain-containing protein</fullName>
    </recommendedName>
</protein>
<proteinExistence type="predicted"/>
<dbReference type="InterPro" id="IPR002934">
    <property type="entry name" value="Polymerase_NTP_transf_dom"/>
</dbReference>
<feature type="domain" description="Polymerase nucleotidyl transferase" evidence="1">
    <location>
        <begin position="16"/>
        <end position="79"/>
    </location>
</feature>
<name>A0A847SQH6_9BACT</name>
<dbReference type="InterPro" id="IPR043519">
    <property type="entry name" value="NT_sf"/>
</dbReference>
<dbReference type="AlphaFoldDB" id="A0A847SQH6"/>
<comment type="caution">
    <text evidence="2">The sequence shown here is derived from an EMBL/GenBank/DDBJ whole genome shotgun (WGS) entry which is preliminary data.</text>
</comment>
<evidence type="ECO:0000259" key="1">
    <source>
        <dbReference type="Pfam" id="PF01909"/>
    </source>
</evidence>
<evidence type="ECO:0000313" key="2">
    <source>
        <dbReference type="EMBL" id="NLR82283.1"/>
    </source>
</evidence>
<keyword evidence="3" id="KW-1185">Reference proteome</keyword>
<dbReference type="GO" id="GO:0016779">
    <property type="term" value="F:nucleotidyltransferase activity"/>
    <property type="evidence" value="ECO:0007669"/>
    <property type="project" value="InterPro"/>
</dbReference>
<reference evidence="2 3" key="1">
    <citation type="submission" date="2020-04" db="EMBL/GenBank/DDBJ databases">
        <authorList>
            <person name="Yin C."/>
        </authorList>
    </citation>
    <scope>NUCLEOTIDE SEQUENCE [LARGE SCALE GENOMIC DNA]</scope>
    <source>
        <strain evidence="2 3">Ak56</strain>
    </source>
</reference>
<accession>A0A847SQH6</accession>